<name>A0A9D4I806_DREPO</name>
<accession>A0A9D4I806</accession>
<protein>
    <submittedName>
        <fullName evidence="2">Uncharacterized protein</fullName>
    </submittedName>
</protein>
<reference evidence="2" key="1">
    <citation type="journal article" date="2019" name="bioRxiv">
        <title>The Genome of the Zebra Mussel, Dreissena polymorpha: A Resource for Invasive Species Research.</title>
        <authorList>
            <person name="McCartney M.A."/>
            <person name="Auch B."/>
            <person name="Kono T."/>
            <person name="Mallez S."/>
            <person name="Zhang Y."/>
            <person name="Obille A."/>
            <person name="Becker A."/>
            <person name="Abrahante J.E."/>
            <person name="Garbe J."/>
            <person name="Badalamenti J.P."/>
            <person name="Herman A."/>
            <person name="Mangelson H."/>
            <person name="Liachko I."/>
            <person name="Sullivan S."/>
            <person name="Sone E.D."/>
            <person name="Koren S."/>
            <person name="Silverstein K.A.T."/>
            <person name="Beckman K.B."/>
            <person name="Gohl D.M."/>
        </authorList>
    </citation>
    <scope>NUCLEOTIDE SEQUENCE</scope>
    <source>
        <strain evidence="2">Duluth1</strain>
        <tissue evidence="2">Whole animal</tissue>
    </source>
</reference>
<comment type="caution">
    <text evidence="2">The sequence shown here is derived from an EMBL/GenBank/DDBJ whole genome shotgun (WGS) entry which is preliminary data.</text>
</comment>
<keyword evidence="3" id="KW-1185">Reference proteome</keyword>
<proteinExistence type="predicted"/>
<reference evidence="2" key="2">
    <citation type="submission" date="2020-11" db="EMBL/GenBank/DDBJ databases">
        <authorList>
            <person name="McCartney M.A."/>
            <person name="Auch B."/>
            <person name="Kono T."/>
            <person name="Mallez S."/>
            <person name="Becker A."/>
            <person name="Gohl D.M."/>
            <person name="Silverstein K.A.T."/>
            <person name="Koren S."/>
            <person name="Bechman K.B."/>
            <person name="Herman A."/>
            <person name="Abrahante J.E."/>
            <person name="Garbe J."/>
        </authorList>
    </citation>
    <scope>NUCLEOTIDE SEQUENCE</scope>
    <source>
        <strain evidence="2">Duluth1</strain>
        <tissue evidence="2">Whole animal</tissue>
    </source>
</reference>
<sequence>MRIPRAREDLSRAQRQEHHTGISESEREIPSTGLKGGRELTTGGDNSVPPIRKMGMGEFNVVLGAVNVTYDEVLLGLNVLVGEKNGQANIFLSKKYQLNEGGTFYLDVDASGTGSSRPTAMLYCAVKVLGYCSCSDVDTSELLKCGPCNKCRRKADSMLLKTNKKEDRNGHLEVNVGSPQDECATPVISTKNAHVIISVKCNECEATKPGPSYDSRSSNLYTGATESTSVEMADMQIADYSQILRKAERTASGGACENHPHRCSLYYTNATTPQVSTFRVVQAPASDLWPVTIPFSMPMFMSSTQDVNKAGHAPEAGTNASTIRIEMNNPLTDENDF</sequence>
<dbReference type="AlphaFoldDB" id="A0A9D4I806"/>
<evidence type="ECO:0000256" key="1">
    <source>
        <dbReference type="SAM" id="MobiDB-lite"/>
    </source>
</evidence>
<evidence type="ECO:0000313" key="3">
    <source>
        <dbReference type="Proteomes" id="UP000828390"/>
    </source>
</evidence>
<dbReference type="EMBL" id="JAIWYP010000010">
    <property type="protein sequence ID" value="KAH3753311.1"/>
    <property type="molecule type" value="Genomic_DNA"/>
</dbReference>
<organism evidence="2 3">
    <name type="scientific">Dreissena polymorpha</name>
    <name type="common">Zebra mussel</name>
    <name type="synonym">Mytilus polymorpha</name>
    <dbReference type="NCBI Taxonomy" id="45954"/>
    <lineage>
        <taxon>Eukaryota</taxon>
        <taxon>Metazoa</taxon>
        <taxon>Spiralia</taxon>
        <taxon>Lophotrochozoa</taxon>
        <taxon>Mollusca</taxon>
        <taxon>Bivalvia</taxon>
        <taxon>Autobranchia</taxon>
        <taxon>Heteroconchia</taxon>
        <taxon>Euheterodonta</taxon>
        <taxon>Imparidentia</taxon>
        <taxon>Neoheterodontei</taxon>
        <taxon>Myida</taxon>
        <taxon>Dreissenoidea</taxon>
        <taxon>Dreissenidae</taxon>
        <taxon>Dreissena</taxon>
    </lineage>
</organism>
<gene>
    <name evidence="2" type="ORF">DPMN_187946</name>
</gene>
<feature type="compositionally biased region" description="Basic and acidic residues" evidence="1">
    <location>
        <begin position="1"/>
        <end position="29"/>
    </location>
</feature>
<evidence type="ECO:0000313" key="2">
    <source>
        <dbReference type="EMBL" id="KAH3753311.1"/>
    </source>
</evidence>
<dbReference type="Proteomes" id="UP000828390">
    <property type="component" value="Unassembled WGS sequence"/>
</dbReference>
<feature type="region of interest" description="Disordered" evidence="1">
    <location>
        <begin position="1"/>
        <end position="49"/>
    </location>
</feature>